<dbReference type="Proteomes" id="UP000753908">
    <property type="component" value="Unassembled WGS sequence"/>
</dbReference>
<feature type="region of interest" description="Disordered" evidence="1">
    <location>
        <begin position="23"/>
        <end position="95"/>
    </location>
</feature>
<feature type="domain" description="BON" evidence="3">
    <location>
        <begin position="85"/>
        <end position="151"/>
    </location>
</feature>
<dbReference type="Gene3D" id="3.30.1340.30">
    <property type="match status" value="1"/>
</dbReference>
<evidence type="ECO:0000313" key="5">
    <source>
        <dbReference type="Proteomes" id="UP000753908"/>
    </source>
</evidence>
<proteinExistence type="predicted"/>
<dbReference type="EMBL" id="JAHHIF010000021">
    <property type="protein sequence ID" value="MBW4546118.1"/>
    <property type="molecule type" value="Genomic_DNA"/>
</dbReference>
<evidence type="ECO:0000313" key="4">
    <source>
        <dbReference type="EMBL" id="MBW4546118.1"/>
    </source>
</evidence>
<comment type="caution">
    <text evidence="4">The sequence shown here is derived from an EMBL/GenBank/DDBJ whole genome shotgun (WGS) entry which is preliminary data.</text>
</comment>
<dbReference type="PROSITE" id="PS50914">
    <property type="entry name" value="BON"/>
    <property type="match status" value="1"/>
</dbReference>
<dbReference type="InterPro" id="IPR007055">
    <property type="entry name" value="BON_dom"/>
</dbReference>
<reference evidence="4" key="1">
    <citation type="submission" date="2021-05" db="EMBL/GenBank/DDBJ databases">
        <authorList>
            <person name="Pietrasiak N."/>
            <person name="Ward R."/>
            <person name="Stajich J.E."/>
            <person name="Kurbessoian T."/>
        </authorList>
    </citation>
    <scope>NUCLEOTIDE SEQUENCE</scope>
    <source>
        <strain evidence="4">CPER-KK1</strain>
    </source>
</reference>
<keyword evidence="2" id="KW-0732">Signal</keyword>
<evidence type="ECO:0000256" key="2">
    <source>
        <dbReference type="SAM" id="SignalP"/>
    </source>
</evidence>
<protein>
    <submittedName>
        <fullName evidence="4">BON domain-containing protein</fullName>
    </submittedName>
</protein>
<accession>A0A951UA44</accession>
<dbReference type="PROSITE" id="PS51257">
    <property type="entry name" value="PROKAR_LIPOPROTEIN"/>
    <property type="match status" value="1"/>
</dbReference>
<feature type="chain" id="PRO_5037513052" evidence="2">
    <location>
        <begin position="25"/>
        <end position="153"/>
    </location>
</feature>
<dbReference type="Pfam" id="PF04972">
    <property type="entry name" value="BON"/>
    <property type="match status" value="1"/>
</dbReference>
<gene>
    <name evidence="4" type="ORF">KME25_16965</name>
</gene>
<organism evidence="4 5">
    <name type="scientific">Symplocastrum torsivum CPER-KK1</name>
    <dbReference type="NCBI Taxonomy" id="450513"/>
    <lineage>
        <taxon>Bacteria</taxon>
        <taxon>Bacillati</taxon>
        <taxon>Cyanobacteriota</taxon>
        <taxon>Cyanophyceae</taxon>
        <taxon>Oscillatoriophycideae</taxon>
        <taxon>Oscillatoriales</taxon>
        <taxon>Microcoleaceae</taxon>
        <taxon>Symplocastrum</taxon>
    </lineage>
</organism>
<feature type="signal peptide" evidence="2">
    <location>
        <begin position="1"/>
        <end position="24"/>
    </location>
</feature>
<name>A0A951UA44_9CYAN</name>
<sequence length="153" mass="16324">MKKLTVFLLSSVLLFGAAACSEQAKTTSEAPAANEGTVQAPKAEDTQQAKADAESELRRQQLNADIKAREERNNALNQGQAEGRPDEDLASQVRSKLEANIPNGQLTVEVEDDAVTVAGTVPNQDQLNKIESLAKEIKGVKTVTVNATVAKPQ</sequence>
<reference evidence="4" key="2">
    <citation type="journal article" date="2022" name="Microbiol. Resour. Announc.">
        <title>Metagenome Sequencing to Explore Phylogenomics of Terrestrial Cyanobacteria.</title>
        <authorList>
            <person name="Ward R.D."/>
            <person name="Stajich J.E."/>
            <person name="Johansen J.R."/>
            <person name="Huntemann M."/>
            <person name="Clum A."/>
            <person name="Foster B."/>
            <person name="Foster B."/>
            <person name="Roux S."/>
            <person name="Palaniappan K."/>
            <person name="Varghese N."/>
            <person name="Mukherjee S."/>
            <person name="Reddy T.B.K."/>
            <person name="Daum C."/>
            <person name="Copeland A."/>
            <person name="Chen I.A."/>
            <person name="Ivanova N.N."/>
            <person name="Kyrpides N.C."/>
            <person name="Shapiro N."/>
            <person name="Eloe-Fadrosh E.A."/>
            <person name="Pietrasiak N."/>
        </authorList>
    </citation>
    <scope>NUCLEOTIDE SEQUENCE</scope>
    <source>
        <strain evidence="4">CPER-KK1</strain>
    </source>
</reference>
<evidence type="ECO:0000259" key="3">
    <source>
        <dbReference type="PROSITE" id="PS50914"/>
    </source>
</evidence>
<feature type="compositionally biased region" description="Basic and acidic residues" evidence="1">
    <location>
        <begin position="42"/>
        <end position="59"/>
    </location>
</feature>
<dbReference type="AlphaFoldDB" id="A0A951UA44"/>
<evidence type="ECO:0000256" key="1">
    <source>
        <dbReference type="SAM" id="MobiDB-lite"/>
    </source>
</evidence>